<accession>A0AAD3MMI6</accession>
<feature type="domain" description="PiggyBac transposable element-derived protein" evidence="1">
    <location>
        <begin position="148"/>
        <end position="203"/>
    </location>
</feature>
<protein>
    <submittedName>
        <fullName evidence="2">PiggyBac transposable element-derived protein 4-like protein</fullName>
    </submittedName>
</protein>
<proteinExistence type="predicted"/>
<name>A0AAD3MMI6_LATJO</name>
<sequence>MPGPTRYAISRIQDVASSFDLFFTPDMIQLISKMTNLHGRHSVTGWSDVDVQEIRAYMELLILAGDDICVDARTQQLVPFRSHCKFQQYMPSKPAKYGLKIWVTADKERAVFSSPLAFITTNTAVSYIPHQGRKVLLSSKDREPAVHQDGKQKPQIIIDYSCCKGGVDNLDKVVSTYSCRRRTPQWPLVLFFNCIDVFTFNTFVLFTAVDPSWNQQRTYRWKLFLQELGKSMVSSEIVQGKQPQHTAATAAMVVELQTTVAALAETTDTAIATTATSSTQKERCLLVVHRPKKEVFYHLHQV</sequence>
<gene>
    <name evidence="2" type="ORF">AKAME5_000877300</name>
</gene>
<evidence type="ECO:0000259" key="1">
    <source>
        <dbReference type="Pfam" id="PF13843"/>
    </source>
</evidence>
<evidence type="ECO:0000313" key="2">
    <source>
        <dbReference type="EMBL" id="GLD56424.1"/>
    </source>
</evidence>
<organism evidence="2 3">
    <name type="scientific">Lates japonicus</name>
    <name type="common">Japanese lates</name>
    <dbReference type="NCBI Taxonomy" id="270547"/>
    <lineage>
        <taxon>Eukaryota</taxon>
        <taxon>Metazoa</taxon>
        <taxon>Chordata</taxon>
        <taxon>Craniata</taxon>
        <taxon>Vertebrata</taxon>
        <taxon>Euteleostomi</taxon>
        <taxon>Actinopterygii</taxon>
        <taxon>Neopterygii</taxon>
        <taxon>Teleostei</taxon>
        <taxon>Neoteleostei</taxon>
        <taxon>Acanthomorphata</taxon>
        <taxon>Carangaria</taxon>
        <taxon>Carangaria incertae sedis</taxon>
        <taxon>Centropomidae</taxon>
        <taxon>Lates</taxon>
    </lineage>
</organism>
<dbReference type="AlphaFoldDB" id="A0AAD3MMI6"/>
<dbReference type="InterPro" id="IPR029526">
    <property type="entry name" value="PGBD"/>
</dbReference>
<dbReference type="EMBL" id="BRZM01000024">
    <property type="protein sequence ID" value="GLD56424.1"/>
    <property type="molecule type" value="Genomic_DNA"/>
</dbReference>
<comment type="caution">
    <text evidence="2">The sequence shown here is derived from an EMBL/GenBank/DDBJ whole genome shotgun (WGS) entry which is preliminary data.</text>
</comment>
<keyword evidence="3" id="KW-1185">Reference proteome</keyword>
<dbReference type="Pfam" id="PF13843">
    <property type="entry name" value="DDE_Tnp_1_7"/>
    <property type="match status" value="3"/>
</dbReference>
<dbReference type="Proteomes" id="UP001279410">
    <property type="component" value="Unassembled WGS sequence"/>
</dbReference>
<dbReference type="PANTHER" id="PTHR46599:SF6">
    <property type="entry name" value="DUAL SPECIFICITY PHOSPHATASE 26"/>
    <property type="match status" value="1"/>
</dbReference>
<evidence type="ECO:0000313" key="3">
    <source>
        <dbReference type="Proteomes" id="UP001279410"/>
    </source>
</evidence>
<dbReference type="PANTHER" id="PTHR46599">
    <property type="entry name" value="PIGGYBAC TRANSPOSABLE ELEMENT-DERIVED PROTEIN 4"/>
    <property type="match status" value="1"/>
</dbReference>
<feature type="domain" description="PiggyBac transposable element-derived protein" evidence="1">
    <location>
        <begin position="75"/>
        <end position="111"/>
    </location>
</feature>
<reference evidence="2" key="1">
    <citation type="submission" date="2022-08" db="EMBL/GenBank/DDBJ databases">
        <title>Genome sequencing of akame (Lates japonicus).</title>
        <authorList>
            <person name="Hashiguchi Y."/>
            <person name="Takahashi H."/>
        </authorList>
    </citation>
    <scope>NUCLEOTIDE SEQUENCE</scope>
    <source>
        <strain evidence="2">Kochi</strain>
    </source>
</reference>
<feature type="domain" description="PiggyBac transposable element-derived protein" evidence="1">
    <location>
        <begin position="18"/>
        <end position="67"/>
    </location>
</feature>